<feature type="compositionally biased region" description="Pro residues" evidence="2">
    <location>
        <begin position="286"/>
        <end position="312"/>
    </location>
</feature>
<evidence type="ECO:0000256" key="1">
    <source>
        <dbReference type="ARBA" id="ARBA00022729"/>
    </source>
</evidence>
<feature type="compositionally biased region" description="Low complexity" evidence="2">
    <location>
        <begin position="34"/>
        <end position="63"/>
    </location>
</feature>
<reference evidence="4 5" key="1">
    <citation type="submission" date="2019-02" db="EMBL/GenBank/DDBJ databases">
        <title>Sequencing the genomes of 1000 actinobacteria strains.</title>
        <authorList>
            <person name="Klenk H.-P."/>
        </authorList>
    </citation>
    <scope>NUCLEOTIDE SEQUENCE [LARGE SCALE GENOMIC DNA]</scope>
    <source>
        <strain evidence="4 5">DSM 45162</strain>
    </source>
</reference>
<proteinExistence type="predicted"/>
<dbReference type="InterPro" id="IPR011098">
    <property type="entry name" value="G5_dom"/>
</dbReference>
<dbReference type="PROSITE" id="PS51109">
    <property type="entry name" value="G5"/>
    <property type="match status" value="1"/>
</dbReference>
<protein>
    <submittedName>
        <fullName evidence="4">Surface rod structure-forming protein G</fullName>
    </submittedName>
</protein>
<feature type="domain" description="G5" evidence="3">
    <location>
        <begin position="133"/>
        <end position="213"/>
    </location>
</feature>
<feature type="compositionally biased region" description="Basic and acidic residues" evidence="2">
    <location>
        <begin position="98"/>
        <end position="115"/>
    </location>
</feature>
<dbReference type="AlphaFoldDB" id="A0A4Q7ZIZ1"/>
<comment type="caution">
    <text evidence="4">The sequence shown here is derived from an EMBL/GenBank/DDBJ whole genome shotgun (WGS) entry which is preliminary data.</text>
</comment>
<feature type="region of interest" description="Disordered" evidence="2">
    <location>
        <begin position="34"/>
        <end position="123"/>
    </location>
</feature>
<dbReference type="Proteomes" id="UP000292564">
    <property type="component" value="Unassembled WGS sequence"/>
</dbReference>
<sequence>MFAGSCALLTTVGGSIYGIAALGHDEAGTVRAEPANAPGAASAVDQPAPSGSPSAPNSAAPKGGASGGHVPGGVRVGAQGAPVGIGGDLTRGPATRSRPVEETERTATRAPRDPVRAAAGVRNPVAPAPPMFPQLVSVRTVTESRIIPFRTRFVRDRSLPRGRVRERRPGVPGLRAVRYRVTYVAGRETLRVLIGTAVTRTPQDRVIAVGARKRHGGGGGHRKCHGKSHDCPPKHQETPPSCANGNQPGGPAANPANQPAATQPPAQPGGNQNPDAPTVPGGVPVPGVPPTPDGNPVPGGVPPVDGPLPTPNGTPVVVPVPTAGPPAQPGTDPAAGAVPVVIVGVPGVPMGRGPAPGPTCH</sequence>
<gene>
    <name evidence="4" type="ORF">EV385_1970</name>
</gene>
<keyword evidence="1" id="KW-0732">Signal</keyword>
<dbReference type="RefSeq" id="WP_165449434.1">
    <property type="nucleotide sequence ID" value="NZ_SHKY01000001.1"/>
</dbReference>
<dbReference type="Gene3D" id="2.20.230.10">
    <property type="entry name" value="Resuscitation-promoting factor rpfb"/>
    <property type="match status" value="1"/>
</dbReference>
<feature type="compositionally biased region" description="Basic and acidic residues" evidence="2">
    <location>
        <begin position="227"/>
        <end position="237"/>
    </location>
</feature>
<feature type="region of interest" description="Disordered" evidence="2">
    <location>
        <begin position="205"/>
        <end position="335"/>
    </location>
</feature>
<feature type="compositionally biased region" description="Basic residues" evidence="2">
    <location>
        <begin position="211"/>
        <end position="226"/>
    </location>
</feature>
<dbReference type="SMART" id="SM01208">
    <property type="entry name" value="G5"/>
    <property type="match status" value="1"/>
</dbReference>
<evidence type="ECO:0000313" key="5">
    <source>
        <dbReference type="Proteomes" id="UP000292564"/>
    </source>
</evidence>
<dbReference type="EMBL" id="SHKY01000001">
    <property type="protein sequence ID" value="RZU50205.1"/>
    <property type="molecule type" value="Genomic_DNA"/>
</dbReference>
<organism evidence="4 5">
    <name type="scientific">Krasilnikovia cinnamomea</name>
    <dbReference type="NCBI Taxonomy" id="349313"/>
    <lineage>
        <taxon>Bacteria</taxon>
        <taxon>Bacillati</taxon>
        <taxon>Actinomycetota</taxon>
        <taxon>Actinomycetes</taxon>
        <taxon>Micromonosporales</taxon>
        <taxon>Micromonosporaceae</taxon>
        <taxon>Krasilnikovia</taxon>
    </lineage>
</organism>
<name>A0A4Q7ZIZ1_9ACTN</name>
<evidence type="ECO:0000259" key="3">
    <source>
        <dbReference type="PROSITE" id="PS51109"/>
    </source>
</evidence>
<evidence type="ECO:0000313" key="4">
    <source>
        <dbReference type="EMBL" id="RZU50205.1"/>
    </source>
</evidence>
<evidence type="ECO:0000256" key="2">
    <source>
        <dbReference type="SAM" id="MobiDB-lite"/>
    </source>
</evidence>
<feature type="compositionally biased region" description="Low complexity" evidence="2">
    <location>
        <begin position="243"/>
        <end position="282"/>
    </location>
</feature>
<accession>A0A4Q7ZIZ1</accession>
<dbReference type="Pfam" id="PF07501">
    <property type="entry name" value="G5"/>
    <property type="match status" value="1"/>
</dbReference>
<feature type="compositionally biased region" description="Gly residues" evidence="2">
    <location>
        <begin position="64"/>
        <end position="75"/>
    </location>
</feature>
<keyword evidence="5" id="KW-1185">Reference proteome</keyword>